<keyword evidence="6" id="KW-0238">DNA-binding</keyword>
<evidence type="ECO:0000256" key="6">
    <source>
        <dbReference type="ARBA" id="ARBA00023125"/>
    </source>
</evidence>
<evidence type="ECO:0000256" key="8">
    <source>
        <dbReference type="RuleBase" id="RU364100"/>
    </source>
</evidence>
<accession>A0A1U7PPX8</accession>
<dbReference type="OrthoDB" id="9782620at2"/>
<organism evidence="9 10">
    <name type="scientific">Edaphobacillus lindanitolerans</name>
    <dbReference type="NCBI Taxonomy" id="550447"/>
    <lineage>
        <taxon>Bacteria</taxon>
        <taxon>Bacillati</taxon>
        <taxon>Bacillota</taxon>
        <taxon>Bacilli</taxon>
        <taxon>Bacillales</taxon>
        <taxon>Bacillaceae</taxon>
        <taxon>Edaphobacillus</taxon>
    </lineage>
</organism>
<comment type="similarity">
    <text evidence="1 8">Belongs to the SOS response-associated peptidase family.</text>
</comment>
<dbReference type="SUPFAM" id="SSF143081">
    <property type="entry name" value="BB1717-like"/>
    <property type="match status" value="1"/>
</dbReference>
<evidence type="ECO:0000256" key="3">
    <source>
        <dbReference type="ARBA" id="ARBA00022763"/>
    </source>
</evidence>
<dbReference type="PANTHER" id="PTHR13604">
    <property type="entry name" value="DC12-RELATED"/>
    <property type="match status" value="1"/>
</dbReference>
<keyword evidence="2 8" id="KW-0645">Protease</keyword>
<keyword evidence="5" id="KW-0190">Covalent protein-DNA linkage</keyword>
<dbReference type="PANTHER" id="PTHR13604:SF0">
    <property type="entry name" value="ABASIC SITE PROCESSING PROTEIN HMCES"/>
    <property type="match status" value="1"/>
</dbReference>
<dbReference type="InterPro" id="IPR003738">
    <property type="entry name" value="SRAP"/>
</dbReference>
<name>A0A1U7PPX8_9BACI</name>
<dbReference type="AlphaFoldDB" id="A0A1U7PPX8"/>
<keyword evidence="3" id="KW-0227">DNA damage</keyword>
<evidence type="ECO:0000256" key="4">
    <source>
        <dbReference type="ARBA" id="ARBA00022801"/>
    </source>
</evidence>
<proteinExistence type="inferred from homology"/>
<dbReference type="InterPro" id="IPR036590">
    <property type="entry name" value="SRAP-like"/>
</dbReference>
<evidence type="ECO:0000256" key="1">
    <source>
        <dbReference type="ARBA" id="ARBA00008136"/>
    </source>
</evidence>
<dbReference type="STRING" id="550447.SAMN05428946_1656"/>
<reference evidence="10" key="1">
    <citation type="submission" date="2017-01" db="EMBL/GenBank/DDBJ databases">
        <authorList>
            <person name="Varghese N."/>
            <person name="Submissions S."/>
        </authorList>
    </citation>
    <scope>NUCLEOTIDE SEQUENCE [LARGE SCALE GENOMIC DNA]</scope>
    <source>
        <strain evidence="10">MNA4</strain>
    </source>
</reference>
<dbReference type="GO" id="GO:0008233">
    <property type="term" value="F:peptidase activity"/>
    <property type="evidence" value="ECO:0007669"/>
    <property type="project" value="UniProtKB-KW"/>
</dbReference>
<dbReference type="EMBL" id="FTPL01000002">
    <property type="protein sequence ID" value="SIT83819.1"/>
    <property type="molecule type" value="Genomic_DNA"/>
</dbReference>
<evidence type="ECO:0000313" key="9">
    <source>
        <dbReference type="EMBL" id="SIT83819.1"/>
    </source>
</evidence>
<dbReference type="GO" id="GO:0016829">
    <property type="term" value="F:lyase activity"/>
    <property type="evidence" value="ECO:0007669"/>
    <property type="project" value="UniProtKB-KW"/>
</dbReference>
<gene>
    <name evidence="9" type="ORF">SAMN05428946_1656</name>
</gene>
<dbReference type="Proteomes" id="UP000187550">
    <property type="component" value="Unassembled WGS sequence"/>
</dbReference>
<dbReference type="EC" id="3.4.-.-" evidence="8"/>
<evidence type="ECO:0000313" key="10">
    <source>
        <dbReference type="Proteomes" id="UP000187550"/>
    </source>
</evidence>
<keyword evidence="10" id="KW-1185">Reference proteome</keyword>
<keyword evidence="4 8" id="KW-0378">Hydrolase</keyword>
<keyword evidence="7" id="KW-0456">Lyase</keyword>
<protein>
    <recommendedName>
        <fullName evidence="8">Abasic site processing protein</fullName>
        <ecNumber evidence="8">3.4.-.-</ecNumber>
    </recommendedName>
</protein>
<dbReference type="RefSeq" id="WP_076757974.1">
    <property type="nucleotide sequence ID" value="NZ_FTPL01000002.1"/>
</dbReference>
<dbReference type="GO" id="GO:0006508">
    <property type="term" value="P:proteolysis"/>
    <property type="evidence" value="ECO:0007669"/>
    <property type="project" value="UniProtKB-KW"/>
</dbReference>
<dbReference type="Pfam" id="PF02586">
    <property type="entry name" value="SRAP"/>
    <property type="match status" value="1"/>
</dbReference>
<sequence length="224" mass="25264">MCGRFTLYVPYAELIERFSATAAIVESDYEASYNIAPSQQVVAVINDGNRNRLGKLKWGLIPRWADDPKIGSRLINARAETVADKPSFREAFKRRRCLIPADSFYEWKKADGQKKPMRIRLKGEEVFGIAGLWETWVSPDGEKVHSCTAITTKPNGLMAEIHDRMPVILPKEKEALWLDPGNRDTEALRELLVPFDAARMEAYEVSPGVNSPKNNGPELIVPYC</sequence>
<evidence type="ECO:0000256" key="7">
    <source>
        <dbReference type="ARBA" id="ARBA00023239"/>
    </source>
</evidence>
<evidence type="ECO:0000256" key="5">
    <source>
        <dbReference type="ARBA" id="ARBA00023124"/>
    </source>
</evidence>
<dbReference type="GO" id="GO:0003697">
    <property type="term" value="F:single-stranded DNA binding"/>
    <property type="evidence" value="ECO:0007669"/>
    <property type="project" value="InterPro"/>
</dbReference>
<dbReference type="GO" id="GO:0106300">
    <property type="term" value="P:protein-DNA covalent cross-linking repair"/>
    <property type="evidence" value="ECO:0007669"/>
    <property type="project" value="InterPro"/>
</dbReference>
<evidence type="ECO:0000256" key="2">
    <source>
        <dbReference type="ARBA" id="ARBA00022670"/>
    </source>
</evidence>
<dbReference type="Gene3D" id="3.90.1680.10">
    <property type="entry name" value="SOS response associated peptidase-like"/>
    <property type="match status" value="1"/>
</dbReference>